<dbReference type="Gene3D" id="1.10.260.40">
    <property type="entry name" value="lambda repressor-like DNA-binding domains"/>
    <property type="match status" value="1"/>
</dbReference>
<protein>
    <submittedName>
        <fullName evidence="2">Helix-turn-helix transcriptional regulator</fullName>
    </submittedName>
</protein>
<dbReference type="RefSeq" id="WP_281094507.1">
    <property type="nucleotide sequence ID" value="NZ_JARYZI010000006.1"/>
</dbReference>
<evidence type="ECO:0000313" key="3">
    <source>
        <dbReference type="Proteomes" id="UP001158045"/>
    </source>
</evidence>
<dbReference type="InterPro" id="IPR001387">
    <property type="entry name" value="Cro/C1-type_HTH"/>
</dbReference>
<dbReference type="SUPFAM" id="SSF47413">
    <property type="entry name" value="lambda repressor-like DNA-binding domains"/>
    <property type="match status" value="1"/>
</dbReference>
<reference evidence="2 3" key="1">
    <citation type="submission" date="2023-04" db="EMBL/GenBank/DDBJ databases">
        <title>Fusibacter bizertensis strain WBS, isolated from littoral bottom sediments of the Arctic seas - biochemical and genomic analysis.</title>
        <authorList>
            <person name="Brioukhanov A.L."/>
        </authorList>
    </citation>
    <scope>NUCLEOTIDE SEQUENCE [LARGE SCALE GENOMIC DNA]</scope>
    <source>
        <strain evidence="2 3">WBS</strain>
    </source>
</reference>
<keyword evidence="3" id="KW-1185">Reference proteome</keyword>
<evidence type="ECO:0000313" key="2">
    <source>
        <dbReference type="EMBL" id="MDH8678657.1"/>
    </source>
</evidence>
<dbReference type="PROSITE" id="PS50943">
    <property type="entry name" value="HTH_CROC1"/>
    <property type="match status" value="1"/>
</dbReference>
<dbReference type="EMBL" id="JARYZI010000006">
    <property type="protein sequence ID" value="MDH8678657.1"/>
    <property type="molecule type" value="Genomic_DNA"/>
</dbReference>
<comment type="caution">
    <text evidence="2">The sequence shown here is derived from an EMBL/GenBank/DDBJ whole genome shotgun (WGS) entry which is preliminary data.</text>
</comment>
<organism evidence="2 3">
    <name type="scientific">Fusibacter bizertensis</name>
    <dbReference type="NCBI Taxonomy" id="1488331"/>
    <lineage>
        <taxon>Bacteria</taxon>
        <taxon>Bacillati</taxon>
        <taxon>Bacillota</taxon>
        <taxon>Clostridia</taxon>
        <taxon>Eubacteriales</taxon>
        <taxon>Eubacteriales Family XII. Incertae Sedis</taxon>
        <taxon>Fusibacter</taxon>
    </lineage>
</organism>
<dbReference type="Proteomes" id="UP001158045">
    <property type="component" value="Unassembled WGS sequence"/>
</dbReference>
<accession>A0ABT6NE25</accession>
<sequence length="81" mass="9366">MGVNYKRLWKLLIDKELKKTQLKDIAGVSSSTLAKLNKNEYVSLEVLVRLCKTLECELEDIVEIVHAEDDAGDNKYFRNEH</sequence>
<dbReference type="CDD" id="cd00093">
    <property type="entry name" value="HTH_XRE"/>
    <property type="match status" value="1"/>
</dbReference>
<evidence type="ECO:0000259" key="1">
    <source>
        <dbReference type="PROSITE" id="PS50943"/>
    </source>
</evidence>
<dbReference type="Pfam" id="PF13443">
    <property type="entry name" value="HTH_26"/>
    <property type="match status" value="1"/>
</dbReference>
<name>A0ABT6NE25_9FIRM</name>
<gene>
    <name evidence="2" type="ORF">QE109_10890</name>
</gene>
<feature type="domain" description="HTH cro/C1-type" evidence="1">
    <location>
        <begin position="24"/>
        <end position="61"/>
    </location>
</feature>
<dbReference type="InterPro" id="IPR010982">
    <property type="entry name" value="Lambda_DNA-bd_dom_sf"/>
</dbReference>
<proteinExistence type="predicted"/>